<sequence>MSKRHLIFNPASDTGRTAKKLDKVKSWCKSNDVLLSITESPGHASTLASNDGYDVVGCMGGDGTIHETINGLMTIDEDKRPLFVALGSGTGNDFLYGLDLKHSWEEGLDLFFSNNSISVDVGDISINNQDKVFFANVVGIGFDAAVGIEKDNIPLPGFAKYLVATIKTIFSKFDSPNFKIVLDNEELNKDVLMFVIGNGPREGGGFMTTPDSKMNDGILEAVFIGGISRFTMFRLLPKVMKGTHINFPGVNLVQSTSFKLTINYPLPIHVDGEIYADGKTDVNTVEVGVNKGSIQLLV</sequence>
<evidence type="ECO:0000256" key="4">
    <source>
        <dbReference type="ARBA" id="ARBA00022723"/>
    </source>
</evidence>
<keyword evidence="11" id="KW-1208">Phospholipid metabolism</keyword>
<dbReference type="GO" id="GO:0008654">
    <property type="term" value="P:phospholipid biosynthetic process"/>
    <property type="evidence" value="ECO:0007669"/>
    <property type="project" value="UniProtKB-KW"/>
</dbReference>
<keyword evidence="10" id="KW-0594">Phospholipid biosynthesis</keyword>
<evidence type="ECO:0000256" key="10">
    <source>
        <dbReference type="ARBA" id="ARBA00023209"/>
    </source>
</evidence>
<name>A0A1J5SYK8_9ARCH</name>
<reference evidence="13 14" key="1">
    <citation type="submission" date="2016-08" db="EMBL/GenBank/DDBJ databases">
        <title>New Insights into Marine Group III Euryarchaeota, from dark to light.</title>
        <authorList>
            <person name="Haro-Moreno J.M."/>
            <person name="Rodriguez-Valera F."/>
            <person name="Lopez-Garcia P."/>
            <person name="Moreira D."/>
            <person name="Martin-Cuadrado A.B."/>
        </authorList>
    </citation>
    <scope>NUCLEOTIDE SEQUENCE [LARGE SCALE GENOMIC DNA]</scope>
    <source>
        <strain evidence="13">CG-Bathy1</strain>
    </source>
</reference>
<organism evidence="13 14">
    <name type="scientific">Marine Group III euryarchaeote CG-Bathy1</name>
    <dbReference type="NCBI Taxonomy" id="1889001"/>
    <lineage>
        <taxon>Archaea</taxon>
        <taxon>Methanobacteriati</taxon>
        <taxon>Thermoplasmatota</taxon>
        <taxon>Thermoplasmata</taxon>
        <taxon>Candidatus Thermoprofundales</taxon>
    </lineage>
</organism>
<dbReference type="PROSITE" id="PS50146">
    <property type="entry name" value="DAGK"/>
    <property type="match status" value="1"/>
</dbReference>
<comment type="caution">
    <text evidence="13">The sequence shown here is derived from an EMBL/GenBank/DDBJ whole genome shotgun (WGS) entry which is preliminary data.</text>
</comment>
<evidence type="ECO:0000256" key="1">
    <source>
        <dbReference type="ARBA" id="ARBA00001946"/>
    </source>
</evidence>
<evidence type="ECO:0000256" key="8">
    <source>
        <dbReference type="ARBA" id="ARBA00022842"/>
    </source>
</evidence>
<dbReference type="InterPro" id="IPR050187">
    <property type="entry name" value="Lipid_Phosphate_FormReg"/>
</dbReference>
<feature type="domain" description="DAGKc" evidence="12">
    <location>
        <begin position="1"/>
        <end position="128"/>
    </location>
</feature>
<evidence type="ECO:0000256" key="5">
    <source>
        <dbReference type="ARBA" id="ARBA00022741"/>
    </source>
</evidence>
<keyword evidence="2" id="KW-0444">Lipid biosynthesis</keyword>
<keyword evidence="4" id="KW-0479">Metal-binding</keyword>
<dbReference type="Gene3D" id="3.40.50.10330">
    <property type="entry name" value="Probable inorganic polyphosphate/atp-NAD kinase, domain 1"/>
    <property type="match status" value="1"/>
</dbReference>
<evidence type="ECO:0000256" key="7">
    <source>
        <dbReference type="ARBA" id="ARBA00022840"/>
    </source>
</evidence>
<evidence type="ECO:0000256" key="2">
    <source>
        <dbReference type="ARBA" id="ARBA00022516"/>
    </source>
</evidence>
<keyword evidence="6" id="KW-0418">Kinase</keyword>
<keyword evidence="9" id="KW-0443">Lipid metabolism</keyword>
<dbReference type="Proteomes" id="UP000183815">
    <property type="component" value="Unassembled WGS sequence"/>
</dbReference>
<dbReference type="SUPFAM" id="SSF111331">
    <property type="entry name" value="NAD kinase/diacylglycerol kinase-like"/>
    <property type="match status" value="1"/>
</dbReference>
<dbReference type="NCBIfam" id="TIGR00147">
    <property type="entry name" value="YegS/Rv2252/BmrU family lipid kinase"/>
    <property type="match status" value="1"/>
</dbReference>
<dbReference type="GO" id="GO:0005524">
    <property type="term" value="F:ATP binding"/>
    <property type="evidence" value="ECO:0007669"/>
    <property type="project" value="UniProtKB-KW"/>
</dbReference>
<dbReference type="InterPro" id="IPR016064">
    <property type="entry name" value="NAD/diacylglycerol_kinase_sf"/>
</dbReference>
<evidence type="ECO:0000256" key="11">
    <source>
        <dbReference type="ARBA" id="ARBA00023264"/>
    </source>
</evidence>
<dbReference type="InterPro" id="IPR045540">
    <property type="entry name" value="YegS/DAGK_C"/>
</dbReference>
<dbReference type="PANTHER" id="PTHR12358:SF106">
    <property type="entry name" value="LIPID KINASE YEGS"/>
    <property type="match status" value="1"/>
</dbReference>
<dbReference type="InterPro" id="IPR001206">
    <property type="entry name" value="Diacylglycerol_kinase_cat_dom"/>
</dbReference>
<comment type="cofactor">
    <cofactor evidence="1">
        <name>Mg(2+)</name>
        <dbReference type="ChEBI" id="CHEBI:18420"/>
    </cofactor>
</comment>
<gene>
    <name evidence="13" type="ORF">BEU04_03685</name>
</gene>
<evidence type="ECO:0000313" key="14">
    <source>
        <dbReference type="Proteomes" id="UP000183815"/>
    </source>
</evidence>
<dbReference type="GO" id="GO:0016301">
    <property type="term" value="F:kinase activity"/>
    <property type="evidence" value="ECO:0007669"/>
    <property type="project" value="UniProtKB-KW"/>
</dbReference>
<evidence type="ECO:0000256" key="6">
    <source>
        <dbReference type="ARBA" id="ARBA00022777"/>
    </source>
</evidence>
<dbReference type="Pfam" id="PF19279">
    <property type="entry name" value="YegS_C"/>
    <property type="match status" value="1"/>
</dbReference>
<keyword evidence="3" id="KW-0808">Transferase</keyword>
<evidence type="ECO:0000259" key="12">
    <source>
        <dbReference type="PROSITE" id="PS50146"/>
    </source>
</evidence>
<protein>
    <recommendedName>
        <fullName evidence="12">DAGKc domain-containing protein</fullName>
    </recommendedName>
</protein>
<dbReference type="Pfam" id="PF00781">
    <property type="entry name" value="DAGK_cat"/>
    <property type="match status" value="1"/>
</dbReference>
<keyword evidence="7" id="KW-0067">ATP-binding</keyword>
<evidence type="ECO:0000256" key="9">
    <source>
        <dbReference type="ARBA" id="ARBA00023098"/>
    </source>
</evidence>
<dbReference type="InterPro" id="IPR005218">
    <property type="entry name" value="Diacylglycerol/lipid_kinase"/>
</dbReference>
<keyword evidence="5" id="KW-0547">Nucleotide-binding</keyword>
<keyword evidence="8" id="KW-0460">Magnesium</keyword>
<evidence type="ECO:0000313" key="13">
    <source>
        <dbReference type="EMBL" id="OIR13674.1"/>
    </source>
</evidence>
<proteinExistence type="predicted"/>
<dbReference type="AlphaFoldDB" id="A0A1J5SYK8"/>
<dbReference type="PANTHER" id="PTHR12358">
    <property type="entry name" value="SPHINGOSINE KINASE"/>
    <property type="match status" value="1"/>
</dbReference>
<dbReference type="Gene3D" id="2.60.200.40">
    <property type="match status" value="1"/>
</dbReference>
<dbReference type="EMBL" id="MIYU01000022">
    <property type="protein sequence ID" value="OIR13674.1"/>
    <property type="molecule type" value="Genomic_DNA"/>
</dbReference>
<dbReference type="GO" id="GO:0005886">
    <property type="term" value="C:plasma membrane"/>
    <property type="evidence" value="ECO:0007669"/>
    <property type="project" value="TreeGrafter"/>
</dbReference>
<accession>A0A1J5SYK8</accession>
<evidence type="ECO:0000256" key="3">
    <source>
        <dbReference type="ARBA" id="ARBA00022679"/>
    </source>
</evidence>
<dbReference type="InterPro" id="IPR017438">
    <property type="entry name" value="ATP-NAD_kinase_N"/>
</dbReference>
<dbReference type="GO" id="GO:0046872">
    <property type="term" value="F:metal ion binding"/>
    <property type="evidence" value="ECO:0007669"/>
    <property type="project" value="UniProtKB-KW"/>
</dbReference>